<feature type="non-terminal residue" evidence="1">
    <location>
        <position position="1"/>
    </location>
</feature>
<reference evidence="1 2" key="2">
    <citation type="journal article" date="2016" name="Sci. Rep.">
        <title>A novel serine protease, Sep1, from Bacillus firmus DS-1 has nematicidal activity and degrades multiple intestinal-associated nematode proteins.</title>
        <authorList>
            <person name="Geng C."/>
            <person name="Nie X."/>
            <person name="Tang Z."/>
            <person name="Zhang Y."/>
            <person name="Lin J."/>
            <person name="Sun M."/>
            <person name="Peng D."/>
        </authorList>
    </citation>
    <scope>NUCLEOTIDE SEQUENCE [LARGE SCALE GENOMIC DNA]</scope>
    <source>
        <strain evidence="1 2">DS1</strain>
    </source>
</reference>
<name>W7KYC0_CYTFI</name>
<dbReference type="PATRIC" id="fig|1307436.3.peg.5251"/>
<dbReference type="Proteomes" id="UP000019270">
    <property type="component" value="Unassembled WGS sequence"/>
</dbReference>
<keyword evidence="1" id="KW-0032">Aminotransferase</keyword>
<protein>
    <submittedName>
        <fullName evidence="1">Class I and II aminotransferase</fullName>
    </submittedName>
</protein>
<gene>
    <name evidence="1" type="ORF">PBF_24698</name>
</gene>
<dbReference type="AlphaFoldDB" id="W7KYC0"/>
<dbReference type="GO" id="GO:0008483">
    <property type="term" value="F:transaminase activity"/>
    <property type="evidence" value="ECO:0007669"/>
    <property type="project" value="UniProtKB-KW"/>
</dbReference>
<dbReference type="EMBL" id="APVL01000051">
    <property type="protein sequence ID" value="EWG08351.1"/>
    <property type="molecule type" value="Genomic_DNA"/>
</dbReference>
<proteinExistence type="predicted"/>
<dbReference type="RefSeq" id="WP_160169293.1">
    <property type="nucleotide sequence ID" value="NZ_APVL01000051.1"/>
</dbReference>
<organism evidence="1 2">
    <name type="scientific">Cytobacillus firmus DS1</name>
    <dbReference type="NCBI Taxonomy" id="1307436"/>
    <lineage>
        <taxon>Bacteria</taxon>
        <taxon>Bacillati</taxon>
        <taxon>Bacillota</taxon>
        <taxon>Bacilli</taxon>
        <taxon>Bacillales</taxon>
        <taxon>Bacillaceae</taxon>
        <taxon>Cytobacillus</taxon>
    </lineage>
</organism>
<keyword evidence="1" id="KW-0808">Transferase</keyword>
<comment type="caution">
    <text evidence="1">The sequence shown here is derived from an EMBL/GenBank/DDBJ whole genome shotgun (WGS) entry which is preliminary data.</text>
</comment>
<sequence length="198" mass="22951">YMSDMVNFWVDIYNCPPLIGNEGIFKDLIMSAIIHIAEREKLPLYASLSSLKSNHEINTKDIIDFLESPSLIPLIETHYKEIEYLYRNIYDNLNRFKLKFKDYIKGSTSMTSGANCLIALDIPSISEKEAAILLYESGKTITYPLGCFFIDQSLSRRISDKFWFRLSTAMEYDDFDKIISKLDNFLMSGEISENKQFN</sequence>
<reference evidence="2" key="1">
    <citation type="submission" date="2013-03" db="EMBL/GenBank/DDBJ databases">
        <title>Draft genome sequence of Bacillus firmus DS1.</title>
        <authorList>
            <person name="Peng D."/>
            <person name="Zhu L."/>
            <person name="Sun M."/>
        </authorList>
    </citation>
    <scope>NUCLEOTIDE SEQUENCE [LARGE SCALE GENOMIC DNA]</scope>
    <source>
        <strain evidence="2">DS1</strain>
    </source>
</reference>
<evidence type="ECO:0000313" key="2">
    <source>
        <dbReference type="Proteomes" id="UP000019270"/>
    </source>
</evidence>
<evidence type="ECO:0000313" key="1">
    <source>
        <dbReference type="EMBL" id="EWG08351.1"/>
    </source>
</evidence>
<accession>W7KYC0</accession>